<protein>
    <recommendedName>
        <fullName evidence="1">SnoaL-like domain-containing protein</fullName>
    </recommendedName>
</protein>
<organism evidence="2 3">
    <name type="scientific">Janibacter alkaliphilus</name>
    <dbReference type="NCBI Taxonomy" id="1069963"/>
    <lineage>
        <taxon>Bacteria</taxon>
        <taxon>Bacillati</taxon>
        <taxon>Actinomycetota</taxon>
        <taxon>Actinomycetes</taxon>
        <taxon>Micrococcales</taxon>
        <taxon>Intrasporangiaceae</taxon>
        <taxon>Janibacter</taxon>
    </lineage>
</organism>
<dbReference type="RefSeq" id="WP_179462103.1">
    <property type="nucleotide sequence ID" value="NZ_JACBZX010000001.1"/>
</dbReference>
<dbReference type="InterPro" id="IPR032710">
    <property type="entry name" value="NTF2-like_dom_sf"/>
</dbReference>
<reference evidence="2 3" key="1">
    <citation type="submission" date="2020-07" db="EMBL/GenBank/DDBJ databases">
        <title>Sequencing the genomes of 1000 actinobacteria strains.</title>
        <authorList>
            <person name="Klenk H.-P."/>
        </authorList>
    </citation>
    <scope>NUCLEOTIDE SEQUENCE [LARGE SCALE GENOMIC DNA]</scope>
    <source>
        <strain evidence="2 3">DSM 24723</strain>
    </source>
</reference>
<keyword evidence="3" id="KW-1185">Reference proteome</keyword>
<evidence type="ECO:0000259" key="1">
    <source>
        <dbReference type="Pfam" id="PF12680"/>
    </source>
</evidence>
<sequence>MSAAQQTPETGLPPTIEAWVQGYRHGDRALTVQQMADDVVLTSPLTEAFVFRGRHQVGEVIAAALDLLKETEVAGVTGSGREWAVRTTARLGGRPLEEVQWLTLGDDGRVAEVRLLVRPVPAAVSLLARLGDGLHQRGVMPRRAAFASRGALPMALAMDAVERWIMPRVAPPRPPRGQLRG</sequence>
<evidence type="ECO:0000313" key="2">
    <source>
        <dbReference type="EMBL" id="NYG36633.1"/>
    </source>
</evidence>
<dbReference type="Pfam" id="PF12680">
    <property type="entry name" value="SnoaL_2"/>
    <property type="match status" value="1"/>
</dbReference>
<dbReference type="InterPro" id="IPR037401">
    <property type="entry name" value="SnoaL-like"/>
</dbReference>
<dbReference type="SUPFAM" id="SSF54427">
    <property type="entry name" value="NTF2-like"/>
    <property type="match status" value="1"/>
</dbReference>
<dbReference type="Proteomes" id="UP000592181">
    <property type="component" value="Unassembled WGS sequence"/>
</dbReference>
<gene>
    <name evidence="2" type="ORF">BJY28_001102</name>
</gene>
<name>A0A852X784_9MICO</name>
<feature type="domain" description="SnoaL-like" evidence="1">
    <location>
        <begin position="16"/>
        <end position="113"/>
    </location>
</feature>
<accession>A0A852X784</accession>
<dbReference type="Gene3D" id="3.10.450.50">
    <property type="match status" value="1"/>
</dbReference>
<comment type="caution">
    <text evidence="2">The sequence shown here is derived from an EMBL/GenBank/DDBJ whole genome shotgun (WGS) entry which is preliminary data.</text>
</comment>
<dbReference type="EMBL" id="JACBZX010000001">
    <property type="protein sequence ID" value="NYG36633.1"/>
    <property type="molecule type" value="Genomic_DNA"/>
</dbReference>
<evidence type="ECO:0000313" key="3">
    <source>
        <dbReference type="Proteomes" id="UP000592181"/>
    </source>
</evidence>
<proteinExistence type="predicted"/>
<dbReference type="AlphaFoldDB" id="A0A852X784"/>